<proteinExistence type="predicted"/>
<keyword evidence="3" id="KW-0548">Nucleotidyltransferase</keyword>
<dbReference type="EC" id="2.7.7.49" evidence="1"/>
<evidence type="ECO:0000256" key="7">
    <source>
        <dbReference type="ARBA" id="ARBA00022918"/>
    </source>
</evidence>
<feature type="compositionally biased region" description="Basic and acidic residues" evidence="9">
    <location>
        <begin position="1065"/>
        <end position="1080"/>
    </location>
</feature>
<dbReference type="Pfam" id="PF00078">
    <property type="entry name" value="RVT_1"/>
    <property type="match status" value="1"/>
</dbReference>
<dbReference type="CDD" id="cd00303">
    <property type="entry name" value="retropepsin_like"/>
    <property type="match status" value="1"/>
</dbReference>
<protein>
    <recommendedName>
        <fullName evidence="1">RNA-directed DNA polymerase</fullName>
        <ecNumber evidence="1">2.7.7.49</ecNumber>
    </recommendedName>
</protein>
<evidence type="ECO:0000256" key="8">
    <source>
        <dbReference type="SAM" id="Coils"/>
    </source>
</evidence>
<feature type="compositionally biased region" description="Acidic residues" evidence="9">
    <location>
        <begin position="44"/>
        <end position="53"/>
    </location>
</feature>
<evidence type="ECO:0000256" key="2">
    <source>
        <dbReference type="ARBA" id="ARBA00022679"/>
    </source>
</evidence>
<dbReference type="CDD" id="cd09274">
    <property type="entry name" value="RNase_HI_RT_Ty3"/>
    <property type="match status" value="1"/>
</dbReference>
<dbReference type="Proteomes" id="UP000265515">
    <property type="component" value="Unassembled WGS sequence"/>
</dbReference>
<dbReference type="InterPro" id="IPR021109">
    <property type="entry name" value="Peptidase_aspartic_dom_sf"/>
</dbReference>
<sequence>MTFRPPSRTGRAPHAVRTRAKGPVSPEEPAKDVPEPSGEKEVVDVPEGEDDEDDKLRKEEDERAEQRAKKRGAKPDTDKAQEVKKKKYAVRVEEGFDVEEIMDRILEGHNHLMNLKDVLASAPRLRDELRARLSRKMVASIRLGTIIPKEAEWAETGTKMDWKFVACGCLDVVVKGKTCTAMVDSGAEMNLIKEEHAIRLGMEIDRYDNGVLMGANSRSIFIRTASSVILEIGKVKVRSCFFVMPDLDHPILLGRSFLSRTETVILNKHDETMFLVLCDPVCENYEVITCKNTGPKSVRNRPNPGLFTIEESEEERLRIEASKYEERREPEALTLSLANIGDAMDIVSTYGMEDPEAVEALREKVVEQMGAGDMKLVYRTPEKALIIGEPDFLTAQEEKFIVDTIRGRHAAYAFSDDERGRLDVDIIPMIRIHTVPYESWNLRGARYPNPADKEKVVNYLDGKIRTHVADYSSGPYASPWFCFVKPNGILRWVQDLQRLNAVTVRDAGGLPNVDALSEAFAGRAIISLVDLYSGYDQFPVYPSDRPMTAMHTPRGLIHMNVAPQGWTNAVAMVQRHMVRAMQPISPHITQPYIDDLAVKGPKEKDEQEVVSGIRRFVWDHVQDLCKVLDLLKEYNLTAKTHAGPTALGGVLIQRDPNREKRPLRFESRTLNTSERNHSQFKRETLAVLHCLRIFKNYLFGNRFVLRVDATALADYLKNFAPSDPTIARWLMYIWMFDFELERIPGTKNKADGLSRVDWDKNHQGVIEDTPPVDGFLDSEEDVRLHINSWALAVGKYVTPRRPVWLAPPGHVRWPDLVLKPYIEEDSWGMSGVGWMMELALAGKYELQEDPLTIENEALQDLETDLTFEELLDLRARQIDAIEDRIEEAASRTADSRTKDKFRWDKMAKVRKEPLKVGDVVLLYDSSLEKQWSRKLDKRWLGPYRVTRCGEHKAYQIEELNRTTWKDWLSGSRLKKFVARDEAGERRGVEKRRREPETEARGTFEQGASPGTQREEKVKEHKSYRQEGAEGVGGPGAPPQPTQRKVDHPMLDMESDVPQGPQVQEQRVEPSADEKELDKKERAARELEIRTQLRMKNLAELHEKMQQGKAPEEVEGRKGKGTCTQEEDPPLFSEVWMGFDKLMDATGRSGGQHQEMGVKLVSTDLLNLRSVMKEGFAAARASNLKIGDRLTKVARKAYGQRVDRERKAGDLKRELDRQGKELTAVNAEMERVSAENEAVRQVNQTLNKGLFVCTTDLLPEVQKFEIREQPAEEVFKKEKEVEKADQQEGEEIPLIDKEVLERPGILVEKGAGVGEFEWGLPTGLTLGHEPTVPQEGPPVEAMGVEEVPPTIRKETVG</sequence>
<dbReference type="PANTHER" id="PTHR37984:SF5">
    <property type="entry name" value="PROTEIN NYNRIN-LIKE"/>
    <property type="match status" value="1"/>
</dbReference>
<evidence type="ECO:0000256" key="9">
    <source>
        <dbReference type="SAM" id="MobiDB-lite"/>
    </source>
</evidence>
<evidence type="ECO:0000256" key="6">
    <source>
        <dbReference type="ARBA" id="ARBA00022801"/>
    </source>
</evidence>
<dbReference type="SUPFAM" id="SSF56672">
    <property type="entry name" value="DNA/RNA polymerases"/>
    <property type="match status" value="1"/>
</dbReference>
<evidence type="ECO:0000256" key="3">
    <source>
        <dbReference type="ARBA" id="ARBA00022695"/>
    </source>
</evidence>
<dbReference type="InterPro" id="IPR043502">
    <property type="entry name" value="DNA/RNA_pol_sf"/>
</dbReference>
<keyword evidence="8" id="KW-0175">Coiled coil</keyword>
<evidence type="ECO:0000256" key="1">
    <source>
        <dbReference type="ARBA" id="ARBA00012493"/>
    </source>
</evidence>
<dbReference type="InterPro" id="IPR050951">
    <property type="entry name" value="Retrovirus_Pol_polyprotein"/>
</dbReference>
<feature type="region of interest" description="Disordered" evidence="9">
    <location>
        <begin position="980"/>
        <end position="1080"/>
    </location>
</feature>
<dbReference type="Pfam" id="PF13975">
    <property type="entry name" value="gag-asp_proteas"/>
    <property type="match status" value="1"/>
</dbReference>
<dbReference type="Gene3D" id="3.10.10.10">
    <property type="entry name" value="HIV Type 1 Reverse Transcriptase, subunit A, domain 1"/>
    <property type="match status" value="1"/>
</dbReference>
<feature type="domain" description="Reverse transcriptase RNase H-like" evidence="11">
    <location>
        <begin position="639"/>
        <end position="733"/>
    </location>
</feature>
<dbReference type="Pfam" id="PF17917">
    <property type="entry name" value="RT_RNaseH"/>
    <property type="match status" value="1"/>
</dbReference>
<dbReference type="EMBL" id="BFEA01000694">
    <property type="protein sequence ID" value="GBG88775.1"/>
    <property type="molecule type" value="Genomic_DNA"/>
</dbReference>
<keyword evidence="4" id="KW-0540">Nuclease</keyword>
<feature type="compositionally biased region" description="Basic and acidic residues" evidence="9">
    <location>
        <begin position="1104"/>
        <end position="1117"/>
    </location>
</feature>
<keyword evidence="6" id="KW-0378">Hydrolase</keyword>
<accession>A0A388M2P4</accession>
<evidence type="ECO:0000313" key="12">
    <source>
        <dbReference type="EMBL" id="GBG88775.1"/>
    </source>
</evidence>
<comment type="caution">
    <text evidence="12">The sequence shown here is derived from an EMBL/GenBank/DDBJ whole genome shotgun (WGS) entry which is preliminary data.</text>
</comment>
<dbReference type="CDD" id="cd01647">
    <property type="entry name" value="RT_LTR"/>
    <property type="match status" value="1"/>
</dbReference>
<dbReference type="GO" id="GO:0006508">
    <property type="term" value="P:proteolysis"/>
    <property type="evidence" value="ECO:0007669"/>
    <property type="project" value="InterPro"/>
</dbReference>
<feature type="compositionally biased region" description="Basic and acidic residues" evidence="9">
    <location>
        <begin position="1012"/>
        <end position="1027"/>
    </location>
</feature>
<feature type="compositionally biased region" description="Basic and acidic residues" evidence="9">
    <location>
        <begin position="28"/>
        <end position="43"/>
    </location>
</feature>
<organism evidence="12 13">
    <name type="scientific">Chara braunii</name>
    <name type="common">Braun's stonewort</name>
    <dbReference type="NCBI Taxonomy" id="69332"/>
    <lineage>
        <taxon>Eukaryota</taxon>
        <taxon>Viridiplantae</taxon>
        <taxon>Streptophyta</taxon>
        <taxon>Charophyceae</taxon>
        <taxon>Charales</taxon>
        <taxon>Characeae</taxon>
        <taxon>Chara</taxon>
    </lineage>
</organism>
<dbReference type="InterPro" id="IPR043128">
    <property type="entry name" value="Rev_trsase/Diguanyl_cyclase"/>
</dbReference>
<name>A0A388M2P4_CHABU</name>
<dbReference type="Gene3D" id="3.30.70.270">
    <property type="match status" value="1"/>
</dbReference>
<evidence type="ECO:0000256" key="5">
    <source>
        <dbReference type="ARBA" id="ARBA00022759"/>
    </source>
</evidence>
<dbReference type="PANTHER" id="PTHR37984">
    <property type="entry name" value="PROTEIN CBG26694"/>
    <property type="match status" value="1"/>
</dbReference>
<keyword evidence="5" id="KW-0255">Endonuclease</keyword>
<keyword evidence="13" id="KW-1185">Reference proteome</keyword>
<dbReference type="Gramene" id="GBG88775">
    <property type="protein sequence ID" value="GBG88775"/>
    <property type="gene ID" value="CBR_g48392"/>
</dbReference>
<gene>
    <name evidence="12" type="ORF">CBR_g48392</name>
</gene>
<dbReference type="GO" id="GO:0003964">
    <property type="term" value="F:RNA-directed DNA polymerase activity"/>
    <property type="evidence" value="ECO:0007669"/>
    <property type="project" value="UniProtKB-KW"/>
</dbReference>
<feature type="coiled-coil region" evidence="8">
    <location>
        <begin position="1207"/>
        <end position="1234"/>
    </location>
</feature>
<feature type="region of interest" description="Disordered" evidence="9">
    <location>
        <begin position="1"/>
        <end position="85"/>
    </location>
</feature>
<dbReference type="InterPro" id="IPR041373">
    <property type="entry name" value="RT_RNaseH"/>
</dbReference>
<evidence type="ECO:0000259" key="11">
    <source>
        <dbReference type="Pfam" id="PF17917"/>
    </source>
</evidence>
<feature type="domain" description="Reverse transcriptase" evidence="10">
    <location>
        <begin position="488"/>
        <end position="638"/>
    </location>
</feature>
<evidence type="ECO:0000256" key="4">
    <source>
        <dbReference type="ARBA" id="ARBA00022722"/>
    </source>
</evidence>
<reference evidence="12 13" key="1">
    <citation type="journal article" date="2018" name="Cell">
        <title>The Chara Genome: Secondary Complexity and Implications for Plant Terrestrialization.</title>
        <authorList>
            <person name="Nishiyama T."/>
            <person name="Sakayama H."/>
            <person name="Vries J.D."/>
            <person name="Buschmann H."/>
            <person name="Saint-Marcoux D."/>
            <person name="Ullrich K.K."/>
            <person name="Haas F.B."/>
            <person name="Vanderstraeten L."/>
            <person name="Becker D."/>
            <person name="Lang D."/>
            <person name="Vosolsobe S."/>
            <person name="Rombauts S."/>
            <person name="Wilhelmsson P.K.I."/>
            <person name="Janitza P."/>
            <person name="Kern R."/>
            <person name="Heyl A."/>
            <person name="Rumpler F."/>
            <person name="Villalobos L.I.A.C."/>
            <person name="Clay J.M."/>
            <person name="Skokan R."/>
            <person name="Toyoda A."/>
            <person name="Suzuki Y."/>
            <person name="Kagoshima H."/>
            <person name="Schijlen E."/>
            <person name="Tajeshwar N."/>
            <person name="Catarino B."/>
            <person name="Hetherington A.J."/>
            <person name="Saltykova A."/>
            <person name="Bonnot C."/>
            <person name="Breuninger H."/>
            <person name="Symeonidi A."/>
            <person name="Radhakrishnan G.V."/>
            <person name="Van Nieuwerburgh F."/>
            <person name="Deforce D."/>
            <person name="Chang C."/>
            <person name="Karol K.G."/>
            <person name="Hedrich R."/>
            <person name="Ulvskov P."/>
            <person name="Glockner G."/>
            <person name="Delwiche C.F."/>
            <person name="Petrasek J."/>
            <person name="Van de Peer Y."/>
            <person name="Friml J."/>
            <person name="Beilby M."/>
            <person name="Dolan L."/>
            <person name="Kohara Y."/>
            <person name="Sugano S."/>
            <person name="Fujiyama A."/>
            <person name="Delaux P.-M."/>
            <person name="Quint M."/>
            <person name="TheiBen G."/>
            <person name="Hagemann M."/>
            <person name="Harholt J."/>
            <person name="Dunand C."/>
            <person name="Zachgo S."/>
            <person name="Langdale J."/>
            <person name="Maumus F."/>
            <person name="Straeten D.V.D."/>
            <person name="Gould S.B."/>
            <person name="Rensing S.A."/>
        </authorList>
    </citation>
    <scope>NUCLEOTIDE SEQUENCE [LARGE SCALE GENOMIC DNA]</scope>
    <source>
        <strain evidence="12 13">S276</strain>
    </source>
</reference>
<feature type="region of interest" description="Disordered" evidence="9">
    <location>
        <begin position="1321"/>
        <end position="1356"/>
    </location>
</feature>
<feature type="compositionally biased region" description="Basic and acidic residues" evidence="9">
    <location>
        <begin position="980"/>
        <end position="1001"/>
    </location>
</feature>
<evidence type="ECO:0000313" key="13">
    <source>
        <dbReference type="Proteomes" id="UP000265515"/>
    </source>
</evidence>
<dbReference type="Gene3D" id="2.40.70.10">
    <property type="entry name" value="Acid Proteases"/>
    <property type="match status" value="1"/>
</dbReference>
<feature type="region of interest" description="Disordered" evidence="9">
    <location>
        <begin position="1104"/>
        <end position="1127"/>
    </location>
</feature>
<dbReference type="SUPFAM" id="SSF50630">
    <property type="entry name" value="Acid proteases"/>
    <property type="match status" value="1"/>
</dbReference>
<dbReference type="InterPro" id="IPR000477">
    <property type="entry name" value="RT_dom"/>
</dbReference>
<keyword evidence="2" id="KW-0808">Transferase</keyword>
<dbReference type="InterPro" id="IPR001969">
    <property type="entry name" value="Aspartic_peptidase_AS"/>
</dbReference>
<evidence type="ECO:0000259" key="10">
    <source>
        <dbReference type="Pfam" id="PF00078"/>
    </source>
</evidence>
<keyword evidence="7" id="KW-0695">RNA-directed DNA polymerase</keyword>
<dbReference type="GO" id="GO:0004519">
    <property type="term" value="F:endonuclease activity"/>
    <property type="evidence" value="ECO:0007669"/>
    <property type="project" value="UniProtKB-KW"/>
</dbReference>
<dbReference type="GO" id="GO:0004190">
    <property type="term" value="F:aspartic-type endopeptidase activity"/>
    <property type="evidence" value="ECO:0007669"/>
    <property type="project" value="InterPro"/>
</dbReference>
<feature type="compositionally biased region" description="Basic and acidic residues" evidence="9">
    <location>
        <begin position="54"/>
        <end position="83"/>
    </location>
</feature>
<dbReference type="PROSITE" id="PS00141">
    <property type="entry name" value="ASP_PROTEASE"/>
    <property type="match status" value="1"/>
</dbReference>